<protein>
    <submittedName>
        <fullName evidence="2">DNA-binding transcriptional regulator, MarR family</fullName>
    </submittedName>
</protein>
<name>A0A1I6AKP4_9PSEU</name>
<dbReference type="InterPro" id="IPR036388">
    <property type="entry name" value="WH-like_DNA-bd_sf"/>
</dbReference>
<dbReference type="PRINTS" id="PR00598">
    <property type="entry name" value="HTHMARR"/>
</dbReference>
<keyword evidence="3" id="KW-1185">Reference proteome</keyword>
<evidence type="ECO:0000259" key="1">
    <source>
        <dbReference type="PROSITE" id="PS50995"/>
    </source>
</evidence>
<dbReference type="SUPFAM" id="SSF46785">
    <property type="entry name" value="Winged helix' DNA-binding domain"/>
    <property type="match status" value="1"/>
</dbReference>
<accession>A0A1I6AKP4</accession>
<dbReference type="Pfam" id="PF12802">
    <property type="entry name" value="MarR_2"/>
    <property type="match status" value="1"/>
</dbReference>
<gene>
    <name evidence="2" type="ORF">SAMN05421810_11341</name>
</gene>
<dbReference type="PROSITE" id="PS50995">
    <property type="entry name" value="HTH_MARR_2"/>
    <property type="match status" value="1"/>
</dbReference>
<dbReference type="PANTHER" id="PTHR33164">
    <property type="entry name" value="TRANSCRIPTIONAL REGULATOR, MARR FAMILY"/>
    <property type="match status" value="1"/>
</dbReference>
<dbReference type="GO" id="GO:0003677">
    <property type="term" value="F:DNA binding"/>
    <property type="evidence" value="ECO:0007669"/>
    <property type="project" value="UniProtKB-KW"/>
</dbReference>
<dbReference type="EMBL" id="FOWW01000013">
    <property type="protein sequence ID" value="SFQ69298.1"/>
    <property type="molecule type" value="Genomic_DNA"/>
</dbReference>
<dbReference type="GO" id="GO:0003700">
    <property type="term" value="F:DNA-binding transcription factor activity"/>
    <property type="evidence" value="ECO:0007669"/>
    <property type="project" value="InterPro"/>
</dbReference>
<dbReference type="InterPro" id="IPR000835">
    <property type="entry name" value="HTH_MarR-typ"/>
</dbReference>
<sequence>MPTVYGDRVDEIPARLATKPSWLITQLAVHVRRLVFDGFAEAGARGYHYRVLAALHEFGAASQAELARRCGMDRSDVVAAVNELAEQGCVERRPDPDDRRRNTVTLTKEGERHLRRMDRVLDSVQDELFEPLSAEDRRTLTRLLTRLLTHHKPG</sequence>
<dbReference type="SMART" id="SM00347">
    <property type="entry name" value="HTH_MARR"/>
    <property type="match status" value="1"/>
</dbReference>
<dbReference type="AlphaFoldDB" id="A0A1I6AKP4"/>
<dbReference type="Proteomes" id="UP000198727">
    <property type="component" value="Unassembled WGS sequence"/>
</dbReference>
<feature type="domain" description="HTH marR-type" evidence="1">
    <location>
        <begin position="17"/>
        <end position="149"/>
    </location>
</feature>
<dbReference type="PANTHER" id="PTHR33164:SF95">
    <property type="entry name" value="TRANSCRIPTIONAL REGULATOR"/>
    <property type="match status" value="1"/>
</dbReference>
<proteinExistence type="predicted"/>
<organism evidence="2 3">
    <name type="scientific">Amycolatopsis arida</name>
    <dbReference type="NCBI Taxonomy" id="587909"/>
    <lineage>
        <taxon>Bacteria</taxon>
        <taxon>Bacillati</taxon>
        <taxon>Actinomycetota</taxon>
        <taxon>Actinomycetes</taxon>
        <taxon>Pseudonocardiales</taxon>
        <taxon>Pseudonocardiaceae</taxon>
        <taxon>Amycolatopsis</taxon>
    </lineage>
</organism>
<reference evidence="3" key="1">
    <citation type="submission" date="2016-10" db="EMBL/GenBank/DDBJ databases">
        <authorList>
            <person name="Varghese N."/>
            <person name="Submissions S."/>
        </authorList>
    </citation>
    <scope>NUCLEOTIDE SEQUENCE [LARGE SCALE GENOMIC DNA]</scope>
    <source>
        <strain evidence="3">CGMCC 4.5579</strain>
    </source>
</reference>
<dbReference type="GO" id="GO:0006950">
    <property type="term" value="P:response to stress"/>
    <property type="evidence" value="ECO:0007669"/>
    <property type="project" value="TreeGrafter"/>
</dbReference>
<keyword evidence="2" id="KW-0238">DNA-binding</keyword>
<dbReference type="InterPro" id="IPR036390">
    <property type="entry name" value="WH_DNA-bd_sf"/>
</dbReference>
<evidence type="ECO:0000313" key="3">
    <source>
        <dbReference type="Proteomes" id="UP000198727"/>
    </source>
</evidence>
<evidence type="ECO:0000313" key="2">
    <source>
        <dbReference type="EMBL" id="SFQ69298.1"/>
    </source>
</evidence>
<dbReference type="Gene3D" id="1.10.10.10">
    <property type="entry name" value="Winged helix-like DNA-binding domain superfamily/Winged helix DNA-binding domain"/>
    <property type="match status" value="1"/>
</dbReference>
<dbReference type="InterPro" id="IPR039422">
    <property type="entry name" value="MarR/SlyA-like"/>
</dbReference>